<feature type="compositionally biased region" description="Acidic residues" evidence="6">
    <location>
        <begin position="761"/>
        <end position="790"/>
    </location>
</feature>
<evidence type="ECO:0000256" key="4">
    <source>
        <dbReference type="ARBA" id="ARBA00023242"/>
    </source>
</evidence>
<feature type="compositionally biased region" description="Polar residues" evidence="6">
    <location>
        <begin position="530"/>
        <end position="547"/>
    </location>
</feature>
<feature type="region of interest" description="Disordered" evidence="6">
    <location>
        <begin position="525"/>
        <end position="558"/>
    </location>
</feature>
<dbReference type="Gene3D" id="1.10.150.50">
    <property type="entry name" value="Transcription Factor, Ets-1"/>
    <property type="match status" value="1"/>
</dbReference>
<dbReference type="InterPro" id="IPR038348">
    <property type="entry name" value="SLED_sf"/>
</dbReference>
<dbReference type="Proteomes" id="UP001292094">
    <property type="component" value="Unassembled WGS sequence"/>
</dbReference>
<feature type="repeat" description="MBT" evidence="5">
    <location>
        <begin position="420"/>
        <end position="518"/>
    </location>
</feature>
<dbReference type="Pfam" id="PF02820">
    <property type="entry name" value="MBT"/>
    <property type="match status" value="4"/>
</dbReference>
<organism evidence="8 9">
    <name type="scientific">Petrolisthes manimaculis</name>
    <dbReference type="NCBI Taxonomy" id="1843537"/>
    <lineage>
        <taxon>Eukaryota</taxon>
        <taxon>Metazoa</taxon>
        <taxon>Ecdysozoa</taxon>
        <taxon>Arthropoda</taxon>
        <taxon>Crustacea</taxon>
        <taxon>Multicrustacea</taxon>
        <taxon>Malacostraca</taxon>
        <taxon>Eumalacostraca</taxon>
        <taxon>Eucarida</taxon>
        <taxon>Decapoda</taxon>
        <taxon>Pleocyemata</taxon>
        <taxon>Anomura</taxon>
        <taxon>Galatheoidea</taxon>
        <taxon>Porcellanidae</taxon>
        <taxon>Petrolisthes</taxon>
    </lineage>
</organism>
<feature type="compositionally biased region" description="Polar residues" evidence="6">
    <location>
        <begin position="56"/>
        <end position="72"/>
    </location>
</feature>
<dbReference type="SUPFAM" id="SSF63748">
    <property type="entry name" value="Tudor/PWWP/MBT"/>
    <property type="match status" value="4"/>
</dbReference>
<keyword evidence="9" id="KW-1185">Reference proteome</keyword>
<dbReference type="InterPro" id="IPR050548">
    <property type="entry name" value="PcG_chromatin_remod_factors"/>
</dbReference>
<dbReference type="GO" id="GO:0045892">
    <property type="term" value="P:negative regulation of DNA-templated transcription"/>
    <property type="evidence" value="ECO:0007669"/>
    <property type="project" value="TreeGrafter"/>
</dbReference>
<evidence type="ECO:0000256" key="5">
    <source>
        <dbReference type="PROSITE-ProRule" id="PRU00459"/>
    </source>
</evidence>
<name>A0AAE1NFI7_9EUCA</name>
<evidence type="ECO:0000313" key="9">
    <source>
        <dbReference type="Proteomes" id="UP001292094"/>
    </source>
</evidence>
<dbReference type="CDD" id="cd20094">
    <property type="entry name" value="MBT_SFMBT_rpt2"/>
    <property type="match status" value="1"/>
</dbReference>
<dbReference type="Gene3D" id="2.30.30.140">
    <property type="match status" value="4"/>
</dbReference>
<comment type="subcellular location">
    <subcellularLocation>
        <location evidence="1">Nucleus</location>
    </subcellularLocation>
</comment>
<dbReference type="SUPFAM" id="SSF47769">
    <property type="entry name" value="SAM/Pointed domain"/>
    <property type="match status" value="1"/>
</dbReference>
<sequence length="962" mass="108287">MEQEEEQEVTPILFVNQEEKPTTEECVEDEKQQQQQQQQQQQEQQEDEKEKERSTETSIIQDTPSPQDQVPVTVTDDEFVWEEYLEEMETEAVPPTAFIHVEKSLESGVLENQLVEIVTCLPDQQSSGYWLAKVVTICGPLLRLRYVTQKSINVKCWHEVVQGNLHPLGWSYHHNITLTVPHDLTHHLQHDHSRKLAIEEVARAEKEGVSVPEEALEVDGYTAVDRIKQGMKVEVLFVEDPLSGWVATVMENIGGRLLLRYDTPDCSGDTFWLFYQHPRLRPPDWIHQNEPTYKYLPPSSCSGYEEAEWGALLEMSRADAHHSSMPVSLLASSPTLSPHQFHVGIMLEAIHPLKPHVVCVAEVVEIINEHFFKIEYRTKTEDKYSQITSINDPLVLPCGFCKQYSLNLSPPKDWESDTNFDWDLYNKTSTCQLATQEMFPKYEVAQDLDFVKGLCLEAVNPSSPSQICAASVKQICGHLLIIQLDSEADSESIIRASTSQELFPTGWSQANNFPLQLPAQYCPKAKRDQSPSLDQSQKSEETTQSVESIVIGGGGGGSQKSMWCPRLYVNHWCYTGPYLSKSKVAKQSQSVGPGTVELVLRKVLAMTINAAYIPTRVLREIQRNTPDPSTLPSTWRLTPFKAKFKRYNYTANLAVATTASDVSDFLYSICQTLQCCPNLWSPVASGENCPLLCTAQMLVPGSQSSGLRGRGRLSLNRGMRGISGAARIIHRRKRGGRKRLFVPVRANRLLQTKSLTASADDVAEDIEEEEEGELDEGDDDELVSGSDEGDTSSRSSRPTSPCLDRRQRKAFSRVDAQARGIKLTDYTTQMKARPGKKRFDLQDGASVSGYRDDPLDRREQIKRSRKNEFPDTNSGLEPASVTSDPLDWTVNDVEQYVTGQPAISHHAVKLKEEEVDGRAFLLLNLPTLVQHLGLPHSSAVALAQHICRVKLAHFMFFYRTET</sequence>
<dbReference type="GO" id="GO:0042393">
    <property type="term" value="F:histone binding"/>
    <property type="evidence" value="ECO:0007669"/>
    <property type="project" value="TreeGrafter"/>
</dbReference>
<feature type="compositionally biased region" description="Low complexity" evidence="6">
    <location>
        <begin position="792"/>
        <end position="801"/>
    </location>
</feature>
<gene>
    <name evidence="8" type="ORF">Pmani_038739</name>
</gene>
<feature type="compositionally biased region" description="Basic and acidic residues" evidence="6">
    <location>
        <begin position="850"/>
        <end position="869"/>
    </location>
</feature>
<keyword evidence="4" id="KW-0539">Nucleus</keyword>
<feature type="repeat" description="MBT" evidence="5">
    <location>
        <begin position="307"/>
        <end position="411"/>
    </location>
</feature>
<dbReference type="InterPro" id="IPR013761">
    <property type="entry name" value="SAM/pointed_sf"/>
</dbReference>
<feature type="domain" description="SLED" evidence="7">
    <location>
        <begin position="564"/>
        <end position="682"/>
    </location>
</feature>
<dbReference type="AlphaFoldDB" id="A0AAE1NFI7"/>
<evidence type="ECO:0000256" key="1">
    <source>
        <dbReference type="ARBA" id="ARBA00004123"/>
    </source>
</evidence>
<feature type="compositionally biased region" description="Polar residues" evidence="6">
    <location>
        <begin position="870"/>
        <end position="882"/>
    </location>
</feature>
<dbReference type="EMBL" id="JAWZYT010006416">
    <property type="protein sequence ID" value="KAK4288224.1"/>
    <property type="molecule type" value="Genomic_DNA"/>
</dbReference>
<dbReference type="Pfam" id="PF12140">
    <property type="entry name" value="SLED"/>
    <property type="match status" value="1"/>
</dbReference>
<evidence type="ECO:0000259" key="7">
    <source>
        <dbReference type="Pfam" id="PF12140"/>
    </source>
</evidence>
<proteinExistence type="predicted"/>
<evidence type="ECO:0000256" key="3">
    <source>
        <dbReference type="ARBA" id="ARBA00022737"/>
    </source>
</evidence>
<dbReference type="PANTHER" id="PTHR12247:SF129">
    <property type="entry name" value="SOP-2-RELATED PROTEIN 3"/>
    <property type="match status" value="1"/>
</dbReference>
<feature type="repeat" description="MBT" evidence="5">
    <location>
        <begin position="79"/>
        <end position="181"/>
    </location>
</feature>
<keyword evidence="2" id="KW-0678">Repressor</keyword>
<comment type="caution">
    <text evidence="8">The sequence shown here is derived from an EMBL/GenBank/DDBJ whole genome shotgun (WGS) entry which is preliminary data.</text>
</comment>
<feature type="region of interest" description="Disordered" evidence="6">
    <location>
        <begin position="1"/>
        <end position="73"/>
    </location>
</feature>
<dbReference type="GO" id="GO:0005634">
    <property type="term" value="C:nucleus"/>
    <property type="evidence" value="ECO:0007669"/>
    <property type="project" value="UniProtKB-SubCell"/>
</dbReference>
<evidence type="ECO:0000313" key="8">
    <source>
        <dbReference type="EMBL" id="KAK4288224.1"/>
    </source>
</evidence>
<accession>A0AAE1NFI7</accession>
<keyword evidence="3" id="KW-0677">Repeat</keyword>
<dbReference type="SMART" id="SM00561">
    <property type="entry name" value="MBT"/>
    <property type="match status" value="4"/>
</dbReference>
<dbReference type="PROSITE" id="PS51079">
    <property type="entry name" value="MBT"/>
    <property type="match status" value="4"/>
</dbReference>
<reference evidence="8" key="1">
    <citation type="submission" date="2023-11" db="EMBL/GenBank/DDBJ databases">
        <title>Genome assemblies of two species of porcelain crab, Petrolisthes cinctipes and Petrolisthes manimaculis (Anomura: Porcellanidae).</title>
        <authorList>
            <person name="Angst P."/>
        </authorList>
    </citation>
    <scope>NUCLEOTIDE SEQUENCE</scope>
    <source>
        <strain evidence="8">PB745_02</strain>
        <tissue evidence="8">Gill</tissue>
    </source>
</reference>
<dbReference type="Gene3D" id="3.90.1150.190">
    <property type="entry name" value="SLED domain"/>
    <property type="match status" value="1"/>
</dbReference>
<dbReference type="PANTHER" id="PTHR12247">
    <property type="entry name" value="POLYCOMB GROUP PROTEIN"/>
    <property type="match status" value="1"/>
</dbReference>
<feature type="repeat" description="MBT" evidence="5">
    <location>
        <begin position="196"/>
        <end position="296"/>
    </location>
</feature>
<evidence type="ECO:0000256" key="2">
    <source>
        <dbReference type="ARBA" id="ARBA00022491"/>
    </source>
</evidence>
<dbReference type="InterPro" id="IPR021987">
    <property type="entry name" value="SLED"/>
</dbReference>
<feature type="compositionally biased region" description="Low complexity" evidence="6">
    <location>
        <begin position="33"/>
        <end position="43"/>
    </location>
</feature>
<dbReference type="GO" id="GO:0003682">
    <property type="term" value="F:chromatin binding"/>
    <property type="evidence" value="ECO:0007669"/>
    <property type="project" value="TreeGrafter"/>
</dbReference>
<evidence type="ECO:0000256" key="6">
    <source>
        <dbReference type="SAM" id="MobiDB-lite"/>
    </source>
</evidence>
<feature type="region of interest" description="Disordered" evidence="6">
    <location>
        <begin position="760"/>
        <end position="882"/>
    </location>
</feature>
<protein>
    <recommendedName>
        <fullName evidence="7">SLED domain-containing protein</fullName>
    </recommendedName>
</protein>
<dbReference type="InterPro" id="IPR004092">
    <property type="entry name" value="Mbt"/>
</dbReference>